<proteinExistence type="inferred from homology"/>
<dbReference type="Gene3D" id="6.10.250.3370">
    <property type="match status" value="1"/>
</dbReference>
<evidence type="ECO:0000259" key="5">
    <source>
        <dbReference type="Pfam" id="PF06276"/>
    </source>
</evidence>
<protein>
    <submittedName>
        <fullName evidence="6">Ferric iron reductase FhuF-like transporter</fullName>
    </submittedName>
</protein>
<dbReference type="InterPro" id="IPR007310">
    <property type="entry name" value="Aerobactin_biosyn_IucA/IucC_N"/>
</dbReference>
<dbReference type="InterPro" id="IPR037455">
    <property type="entry name" value="LucA/IucC-like"/>
</dbReference>
<feature type="domain" description="Aerobactin siderophore biosynthesis IucA/IucC N-terminal" evidence="4">
    <location>
        <begin position="165"/>
        <end position="363"/>
    </location>
</feature>
<dbReference type="Pfam" id="PF04183">
    <property type="entry name" value="IucA_IucC"/>
    <property type="match status" value="1"/>
</dbReference>
<gene>
    <name evidence="6" type="ORF">SAMN05660976_07923</name>
</gene>
<organism evidence="6 7">
    <name type="scientific">Nonomuraea pusilla</name>
    <dbReference type="NCBI Taxonomy" id="46177"/>
    <lineage>
        <taxon>Bacteria</taxon>
        <taxon>Bacillati</taxon>
        <taxon>Actinomycetota</taxon>
        <taxon>Actinomycetes</taxon>
        <taxon>Streptosporangiales</taxon>
        <taxon>Streptosporangiaceae</taxon>
        <taxon>Nonomuraea</taxon>
    </lineage>
</organism>
<evidence type="ECO:0000256" key="3">
    <source>
        <dbReference type="SAM" id="MobiDB-lite"/>
    </source>
</evidence>
<name>A0A1H8HXE4_9ACTN</name>
<dbReference type="EMBL" id="FOBF01000030">
    <property type="protein sequence ID" value="SEN60684.1"/>
    <property type="molecule type" value="Genomic_DNA"/>
</dbReference>
<keyword evidence="7" id="KW-1185">Reference proteome</keyword>
<evidence type="ECO:0000259" key="4">
    <source>
        <dbReference type="Pfam" id="PF04183"/>
    </source>
</evidence>
<dbReference type="GO" id="GO:0016881">
    <property type="term" value="F:acid-amino acid ligase activity"/>
    <property type="evidence" value="ECO:0007669"/>
    <property type="project" value="UniProtKB-ARBA"/>
</dbReference>
<sequence length="553" mass="58310">MGSYPEMSPETGRAMRQVEAEFAAQLAAVRPALSHAYAAALPGARAAVLGRLWRGLLHEPLPGVAAAGEGVVLLEDGRVLTGPRRLPYDLHPEPALRLEGREHDHPAELMAALGLPRTAGLVEALDDSVASMALSRARAPGGGLAGQERDRVTHGHPATDERSVAHEQSVTDGHPYHPLCRARPGFSVCEQLRYLPEHHPIVPLDLVAAPEASCAVAGRWPADLLDGSRLLLPVHPWQTRHVLPGLGLRPYQAGAVPAHPLMAVRTLAPLAGGPHVKTALSARLTSAVRDISPGSVRDSVPLSDLVARVADRLGGRLRVARYVTAAAAMVRGEHRPELAAMLREPTSAFTGPDETAVPVAALTRDLVTDPPRWLASFARLALGAGLGMLALGVGLEAHGQNLLVVLDGRGRPVRLVYRDLADVRLSPARLRHAGFDVPPLSARLLSDDPGVLRTKLYASLVGTTCGSLVALLGGGDRAAESALWEIVADAALAASSDPAHPRGPYAAADLEALFAPGLPGKAYTVMRLDGAPPGDVWISLPNPLATHRRRPAR</sequence>
<feature type="domain" description="Aerobactin siderophore biosynthesis IucA/IucC-like C-terminal" evidence="5">
    <location>
        <begin position="372"/>
        <end position="528"/>
    </location>
</feature>
<dbReference type="Proteomes" id="UP000198953">
    <property type="component" value="Unassembled WGS sequence"/>
</dbReference>
<dbReference type="RefSeq" id="WP_256257556.1">
    <property type="nucleotide sequence ID" value="NZ_FOBF01000030.1"/>
</dbReference>
<dbReference type="GO" id="GO:0019290">
    <property type="term" value="P:siderophore biosynthetic process"/>
    <property type="evidence" value="ECO:0007669"/>
    <property type="project" value="InterPro"/>
</dbReference>
<accession>A0A1H8HXE4</accession>
<dbReference type="AlphaFoldDB" id="A0A1H8HXE4"/>
<comment type="similarity">
    <text evidence="2">Belongs to the IucA/IucC family.</text>
</comment>
<dbReference type="PANTHER" id="PTHR34384:SF5">
    <property type="entry name" value="L-2,3-DIAMINOPROPANOATE--CITRATE LIGASE"/>
    <property type="match status" value="1"/>
</dbReference>
<evidence type="ECO:0000313" key="6">
    <source>
        <dbReference type="EMBL" id="SEN60684.1"/>
    </source>
</evidence>
<feature type="region of interest" description="Disordered" evidence="3">
    <location>
        <begin position="139"/>
        <end position="164"/>
    </location>
</feature>
<dbReference type="STRING" id="46177.SAMN05660976_07923"/>
<dbReference type="Gene3D" id="1.10.510.40">
    <property type="match status" value="1"/>
</dbReference>
<evidence type="ECO:0000313" key="7">
    <source>
        <dbReference type="Proteomes" id="UP000198953"/>
    </source>
</evidence>
<reference evidence="6 7" key="1">
    <citation type="submission" date="2016-10" db="EMBL/GenBank/DDBJ databases">
        <authorList>
            <person name="de Groot N.N."/>
        </authorList>
    </citation>
    <scope>NUCLEOTIDE SEQUENCE [LARGE SCALE GENOMIC DNA]</scope>
    <source>
        <strain evidence="6 7">DSM 43357</strain>
    </source>
</reference>
<dbReference type="PANTHER" id="PTHR34384">
    <property type="entry name" value="L-2,3-DIAMINOPROPANOATE--CITRATE LIGASE"/>
    <property type="match status" value="1"/>
</dbReference>
<feature type="compositionally biased region" description="Basic and acidic residues" evidence="3">
    <location>
        <begin position="147"/>
        <end position="164"/>
    </location>
</feature>
<evidence type="ECO:0000256" key="2">
    <source>
        <dbReference type="ARBA" id="ARBA00007832"/>
    </source>
</evidence>
<comment type="pathway">
    <text evidence="1">Siderophore biosynthesis.</text>
</comment>
<dbReference type="Pfam" id="PF06276">
    <property type="entry name" value="FhuF"/>
    <property type="match status" value="1"/>
</dbReference>
<dbReference type="InterPro" id="IPR022770">
    <property type="entry name" value="IucA/IucC-like_C"/>
</dbReference>
<evidence type="ECO:0000256" key="1">
    <source>
        <dbReference type="ARBA" id="ARBA00004924"/>
    </source>
</evidence>